<evidence type="ECO:0000313" key="1">
    <source>
        <dbReference type="EMBL" id="OZY87059.1"/>
    </source>
</evidence>
<evidence type="ECO:0008006" key="3">
    <source>
        <dbReference type="Google" id="ProtNLM"/>
    </source>
</evidence>
<sequence length="306" mass="34954">MKHLTVYHPERPSLAIGILWRRLSLLSRCAVLLLLATPALAGQPVIYSWAESRSADERGHYPVALLKLALAKAGGTYEPKASSHDMSQSRTLRHVELGRDLDITWTLTTPEREQRLLPIRIPIDRGLLGWRLLLITPQDSDFFATLTAGQLKNLRSGQEQDWPDYQILRHNGFKITPATNYQGLFYMLKRGRIAYFPRALTEVLPEIHAQKNIDLAIAPRWVLYYPAPVYFFVNKQRPELAAAIEKGLLMAIDDGSMHQLFITHFGESINRMELHKREIIRLENPLLPAETPLDNAALWYDATRGF</sequence>
<evidence type="ECO:0000313" key="2">
    <source>
        <dbReference type="Proteomes" id="UP000216101"/>
    </source>
</evidence>
<dbReference type="RefSeq" id="WP_094984555.1">
    <property type="nucleotide sequence ID" value="NZ_NHNI01000001.1"/>
</dbReference>
<dbReference type="SUPFAM" id="SSF53850">
    <property type="entry name" value="Periplasmic binding protein-like II"/>
    <property type="match status" value="1"/>
</dbReference>
<gene>
    <name evidence="1" type="ORF">CBP51_08760</name>
</gene>
<dbReference type="EMBL" id="NHNI01000001">
    <property type="protein sequence ID" value="OZY87059.1"/>
    <property type="molecule type" value="Genomic_DNA"/>
</dbReference>
<comment type="caution">
    <text evidence="1">The sequence shown here is derived from an EMBL/GenBank/DDBJ whole genome shotgun (WGS) entry which is preliminary data.</text>
</comment>
<dbReference type="Gene3D" id="3.40.190.10">
    <property type="entry name" value="Periplasmic binding protein-like II"/>
    <property type="match status" value="2"/>
</dbReference>
<protein>
    <recommendedName>
        <fullName evidence="3">Solute-binding protein family 3/N-terminal domain-containing protein</fullName>
    </recommendedName>
</protein>
<proteinExistence type="predicted"/>
<accession>A0A266QCI2</accession>
<keyword evidence="2" id="KW-1185">Reference proteome</keyword>
<name>A0A266QCI2_9GAMM</name>
<dbReference type="AlphaFoldDB" id="A0A266QCI2"/>
<reference evidence="2" key="1">
    <citation type="submission" date="2017-05" db="EMBL/GenBank/DDBJ databases">
        <authorList>
            <person name="Barney B.M."/>
        </authorList>
    </citation>
    <scope>NUCLEOTIDE SEQUENCE [LARGE SCALE GENOMIC DNA]</scope>
    <source>
        <strain evidence="2">PSBB022</strain>
    </source>
</reference>
<dbReference type="Proteomes" id="UP000216101">
    <property type="component" value="Unassembled WGS sequence"/>
</dbReference>
<organism evidence="1 2">
    <name type="scientific">Cellvibrio mixtus</name>
    <dbReference type="NCBI Taxonomy" id="39650"/>
    <lineage>
        <taxon>Bacteria</taxon>
        <taxon>Pseudomonadati</taxon>
        <taxon>Pseudomonadota</taxon>
        <taxon>Gammaproteobacteria</taxon>
        <taxon>Cellvibrionales</taxon>
        <taxon>Cellvibrionaceae</taxon>
        <taxon>Cellvibrio</taxon>
    </lineage>
</organism>